<dbReference type="Proteomes" id="UP000800200">
    <property type="component" value="Unassembled WGS sequence"/>
</dbReference>
<dbReference type="AlphaFoldDB" id="A0A6A6DDC4"/>
<gene>
    <name evidence="2" type="ORF">K469DRAFT_733724</name>
</gene>
<dbReference type="Pfam" id="PF00135">
    <property type="entry name" value="COesterase"/>
    <property type="match status" value="1"/>
</dbReference>
<dbReference type="Gene3D" id="3.40.50.1820">
    <property type="entry name" value="alpha/beta hydrolase"/>
    <property type="match status" value="1"/>
</dbReference>
<evidence type="ECO:0000313" key="3">
    <source>
        <dbReference type="Proteomes" id="UP000800200"/>
    </source>
</evidence>
<dbReference type="EMBL" id="ML994708">
    <property type="protein sequence ID" value="KAF2176468.1"/>
    <property type="molecule type" value="Genomic_DNA"/>
</dbReference>
<feature type="domain" description="Carboxylesterase type B" evidence="1">
    <location>
        <begin position="32"/>
        <end position="509"/>
    </location>
</feature>
<name>A0A6A6DDC4_9PEZI</name>
<dbReference type="InterPro" id="IPR050309">
    <property type="entry name" value="Type-B_Carboxylest/Lipase"/>
</dbReference>
<keyword evidence="3" id="KW-1185">Reference proteome</keyword>
<reference evidence="2" key="1">
    <citation type="journal article" date="2020" name="Stud. Mycol.">
        <title>101 Dothideomycetes genomes: a test case for predicting lifestyles and emergence of pathogens.</title>
        <authorList>
            <person name="Haridas S."/>
            <person name="Albert R."/>
            <person name="Binder M."/>
            <person name="Bloem J."/>
            <person name="Labutti K."/>
            <person name="Salamov A."/>
            <person name="Andreopoulos B."/>
            <person name="Baker S."/>
            <person name="Barry K."/>
            <person name="Bills G."/>
            <person name="Bluhm B."/>
            <person name="Cannon C."/>
            <person name="Castanera R."/>
            <person name="Culley D."/>
            <person name="Daum C."/>
            <person name="Ezra D."/>
            <person name="Gonzalez J."/>
            <person name="Henrissat B."/>
            <person name="Kuo A."/>
            <person name="Liang C."/>
            <person name="Lipzen A."/>
            <person name="Lutzoni F."/>
            <person name="Magnuson J."/>
            <person name="Mondo S."/>
            <person name="Nolan M."/>
            <person name="Ohm R."/>
            <person name="Pangilinan J."/>
            <person name="Park H.-J."/>
            <person name="Ramirez L."/>
            <person name="Alfaro M."/>
            <person name="Sun H."/>
            <person name="Tritt A."/>
            <person name="Yoshinaga Y."/>
            <person name="Zwiers L.-H."/>
            <person name="Turgeon B."/>
            <person name="Goodwin S."/>
            <person name="Spatafora J."/>
            <person name="Crous P."/>
            <person name="Grigoriev I."/>
        </authorList>
    </citation>
    <scope>NUCLEOTIDE SEQUENCE</scope>
    <source>
        <strain evidence="2">CBS 207.26</strain>
    </source>
</reference>
<dbReference type="PANTHER" id="PTHR11559">
    <property type="entry name" value="CARBOXYLESTERASE"/>
    <property type="match status" value="1"/>
</dbReference>
<evidence type="ECO:0000313" key="2">
    <source>
        <dbReference type="EMBL" id="KAF2176468.1"/>
    </source>
</evidence>
<dbReference type="GO" id="GO:0016787">
    <property type="term" value="F:hydrolase activity"/>
    <property type="evidence" value="ECO:0007669"/>
    <property type="project" value="UniProtKB-KW"/>
</dbReference>
<keyword evidence="2" id="KW-0378">Hydrolase</keyword>
<proteinExistence type="predicted"/>
<dbReference type="InterPro" id="IPR029058">
    <property type="entry name" value="AB_hydrolase_fold"/>
</dbReference>
<dbReference type="OrthoDB" id="408631at2759"/>
<dbReference type="SUPFAM" id="SSF53474">
    <property type="entry name" value="alpha/beta-Hydrolases"/>
    <property type="match status" value="1"/>
</dbReference>
<sequence>MSLFLLFASICLASPASVFYASTQNGTPVAHAVTVKNGSYNGVYNPFYDQDFFLGVPYAQSLNTTWNATRSATAYPPFCPGYGAGNNGHVFSEDCLYVEVIRSSGLNASASLPVAVWIHGGGLLEGGSNDPRYNLSFIVQNSVEMKQPMIGISVQYRLSTWGFLVFFWGGGEEGGATNLGYGDRRLALHWIQENIAAESGGPESVGAHMLAYNGRDDGLFRAGNTESGGPGNYFFPMDGGYNSTSPQNAYNALVSNTFCASALSTSNSLSCLRSLPFSEINTLLNISNYATSPFPPFAPTLDGDFIVNYPSLQLSSGNFLRVPLLIGANTDKGTTFGTGYGPNGLGINSDAEFFAMLNTLNLFPPTSDTAAIISCLYPDVGALGIPSVTTYPGVITPNSTVAATVGQQYRRVNAYFGDQLIVAPRRAANIAWSTLNIPSYAYRFDIVVNGIPDEIGATSFMEVSFAFNNTARLEYAINPFANTPESFDKLTVQMSRSWVRFVTQLDPNASGLKRVKE</sequence>
<dbReference type="InterPro" id="IPR002018">
    <property type="entry name" value="CarbesteraseB"/>
</dbReference>
<evidence type="ECO:0000259" key="1">
    <source>
        <dbReference type="Pfam" id="PF00135"/>
    </source>
</evidence>
<organism evidence="2 3">
    <name type="scientific">Zopfia rhizophila CBS 207.26</name>
    <dbReference type="NCBI Taxonomy" id="1314779"/>
    <lineage>
        <taxon>Eukaryota</taxon>
        <taxon>Fungi</taxon>
        <taxon>Dikarya</taxon>
        <taxon>Ascomycota</taxon>
        <taxon>Pezizomycotina</taxon>
        <taxon>Dothideomycetes</taxon>
        <taxon>Dothideomycetes incertae sedis</taxon>
        <taxon>Zopfiaceae</taxon>
        <taxon>Zopfia</taxon>
    </lineage>
</organism>
<accession>A0A6A6DDC4</accession>
<protein>
    <submittedName>
        <fullName evidence="2">Alpha/beta-hydrolase</fullName>
    </submittedName>
</protein>